<name>A0A6A4HY71_9AGAR</name>
<evidence type="ECO:0000259" key="3">
    <source>
        <dbReference type="PROSITE" id="PS50157"/>
    </source>
</evidence>
<dbReference type="InterPro" id="IPR013087">
    <property type="entry name" value="Znf_C2H2_type"/>
</dbReference>
<keyword evidence="5" id="KW-1185">Reference proteome</keyword>
<dbReference type="Proteomes" id="UP000799118">
    <property type="component" value="Unassembled WGS sequence"/>
</dbReference>
<keyword evidence="1" id="KW-0863">Zinc-finger</keyword>
<dbReference type="GO" id="GO:0008270">
    <property type="term" value="F:zinc ion binding"/>
    <property type="evidence" value="ECO:0007669"/>
    <property type="project" value="UniProtKB-KW"/>
</dbReference>
<dbReference type="SUPFAM" id="SSF57667">
    <property type="entry name" value="beta-beta-alpha zinc fingers"/>
    <property type="match status" value="1"/>
</dbReference>
<evidence type="ECO:0000256" key="2">
    <source>
        <dbReference type="SAM" id="MobiDB-lite"/>
    </source>
</evidence>
<evidence type="ECO:0000313" key="5">
    <source>
        <dbReference type="Proteomes" id="UP000799118"/>
    </source>
</evidence>
<evidence type="ECO:0000256" key="1">
    <source>
        <dbReference type="PROSITE-ProRule" id="PRU00042"/>
    </source>
</evidence>
<dbReference type="AlphaFoldDB" id="A0A6A4HY71"/>
<dbReference type="OrthoDB" id="3437960at2759"/>
<feature type="compositionally biased region" description="Polar residues" evidence="2">
    <location>
        <begin position="17"/>
        <end position="33"/>
    </location>
</feature>
<proteinExistence type="predicted"/>
<keyword evidence="1" id="KW-0479">Metal-binding</keyword>
<gene>
    <name evidence="4" type="ORF">BT96DRAFT_537775</name>
</gene>
<dbReference type="EMBL" id="ML769432">
    <property type="protein sequence ID" value="KAE9402713.1"/>
    <property type="molecule type" value="Genomic_DNA"/>
</dbReference>
<dbReference type="Gene3D" id="3.30.160.60">
    <property type="entry name" value="Classic Zinc Finger"/>
    <property type="match status" value="1"/>
</dbReference>
<keyword evidence="1" id="KW-0862">Zinc</keyword>
<feature type="region of interest" description="Disordered" evidence="2">
    <location>
        <begin position="1"/>
        <end position="47"/>
    </location>
</feature>
<organism evidence="4 5">
    <name type="scientific">Gymnopus androsaceus JB14</name>
    <dbReference type="NCBI Taxonomy" id="1447944"/>
    <lineage>
        <taxon>Eukaryota</taxon>
        <taxon>Fungi</taxon>
        <taxon>Dikarya</taxon>
        <taxon>Basidiomycota</taxon>
        <taxon>Agaricomycotina</taxon>
        <taxon>Agaricomycetes</taxon>
        <taxon>Agaricomycetidae</taxon>
        <taxon>Agaricales</taxon>
        <taxon>Marasmiineae</taxon>
        <taxon>Omphalotaceae</taxon>
        <taxon>Gymnopus</taxon>
    </lineage>
</organism>
<feature type="domain" description="C2H2-type" evidence="3">
    <location>
        <begin position="253"/>
        <end position="286"/>
    </location>
</feature>
<evidence type="ECO:0000313" key="4">
    <source>
        <dbReference type="EMBL" id="KAE9402713.1"/>
    </source>
</evidence>
<protein>
    <recommendedName>
        <fullName evidence="3">C2H2-type domain-containing protein</fullName>
    </recommendedName>
</protein>
<dbReference type="PROSITE" id="PS50157">
    <property type="entry name" value="ZINC_FINGER_C2H2_2"/>
    <property type="match status" value="1"/>
</dbReference>
<reference evidence="4" key="1">
    <citation type="journal article" date="2019" name="Environ. Microbiol.">
        <title>Fungal ecological strategies reflected in gene transcription - a case study of two litter decomposers.</title>
        <authorList>
            <person name="Barbi F."/>
            <person name="Kohler A."/>
            <person name="Barry K."/>
            <person name="Baskaran P."/>
            <person name="Daum C."/>
            <person name="Fauchery L."/>
            <person name="Ihrmark K."/>
            <person name="Kuo A."/>
            <person name="LaButti K."/>
            <person name="Lipzen A."/>
            <person name="Morin E."/>
            <person name="Grigoriev I.V."/>
            <person name="Henrissat B."/>
            <person name="Lindahl B."/>
            <person name="Martin F."/>
        </authorList>
    </citation>
    <scope>NUCLEOTIDE SEQUENCE</scope>
    <source>
        <strain evidence="4">JB14</strain>
    </source>
</reference>
<accession>A0A6A4HY71</accession>
<sequence length="292" mass="32211">MSIIASRPQSFEPPSLPSQLLNIPSENSQQQSGKGLASLRTLSPRPLPALPSPTASIQVWLSQLDVQVGPGSLVDQYDSESILLSPSRNTPSPRISTPSNYSGFFINRHSCGYLAGSENDDGHHLSEQPNAFRELYQAPSAPSTSCTISFEMNLKHEEDLPPVLSFDLPTSSRCPNYMLPKKTKVASPRVLAASRRRRGPTKQGARLYSCPQCCNTFTARHNLTSEPALMFTCCLLTRDLVDHINSHSGIRPYCCNACGLSFGTKHVLRRHQKTCQAFLMHSLCKIVTHYVN</sequence>
<dbReference type="InterPro" id="IPR036236">
    <property type="entry name" value="Znf_C2H2_sf"/>
</dbReference>